<gene>
    <name evidence="10" type="primary">gluQRS</name>
    <name evidence="7" type="synonym">gluQ</name>
    <name evidence="10" type="ORF">NQT62_01720</name>
</gene>
<dbReference type="RefSeq" id="WP_256762828.1">
    <property type="nucleotide sequence ID" value="NZ_JANIGO010000001.1"/>
</dbReference>
<feature type="binding site" evidence="7">
    <location>
        <position position="181"/>
    </location>
    <ligand>
        <name>L-glutamate</name>
        <dbReference type="ChEBI" id="CHEBI:29985"/>
    </ligand>
</feature>
<evidence type="ECO:0000256" key="4">
    <source>
        <dbReference type="ARBA" id="ARBA00022833"/>
    </source>
</evidence>
<feature type="binding site" evidence="7">
    <location>
        <position position="240"/>
    </location>
    <ligand>
        <name>ATP</name>
        <dbReference type="ChEBI" id="CHEBI:30616"/>
    </ligand>
</feature>
<comment type="similarity">
    <text evidence="7">Belongs to the class-I aminoacyl-tRNA synthetase family. GluQ subfamily.</text>
</comment>
<feature type="binding site" evidence="7">
    <location>
        <position position="199"/>
    </location>
    <ligand>
        <name>L-glutamate</name>
        <dbReference type="ChEBI" id="CHEBI:29985"/>
    </ligand>
</feature>
<keyword evidence="3 7" id="KW-0547">Nucleotide-binding</keyword>
<name>A0ABT1WCQ1_9BURK</name>
<evidence type="ECO:0000313" key="11">
    <source>
        <dbReference type="Proteomes" id="UP001204142"/>
    </source>
</evidence>
<dbReference type="Pfam" id="PF00749">
    <property type="entry name" value="tRNA-synt_1c"/>
    <property type="match status" value="1"/>
</dbReference>
<evidence type="ECO:0000313" key="10">
    <source>
        <dbReference type="EMBL" id="MCQ8895154.1"/>
    </source>
</evidence>
<protein>
    <recommendedName>
        <fullName evidence="7">Glutamyl-Q tRNA(Asp) synthetase</fullName>
        <shortName evidence="7">Glu-Q-RSs</shortName>
        <ecNumber evidence="7">6.1.1.-</ecNumber>
    </recommendedName>
</protein>
<feature type="binding site" evidence="7">
    <location>
        <begin position="9"/>
        <end position="13"/>
    </location>
    <ligand>
        <name>L-glutamate</name>
        <dbReference type="ChEBI" id="CHEBI:29985"/>
    </ligand>
</feature>
<dbReference type="InterPro" id="IPR049940">
    <property type="entry name" value="GluQ/Sye"/>
</dbReference>
<feature type="binding site" evidence="7">
    <location>
        <position position="123"/>
    </location>
    <ligand>
        <name>Zn(2+)</name>
        <dbReference type="ChEBI" id="CHEBI:29105"/>
    </ligand>
</feature>
<evidence type="ECO:0000259" key="9">
    <source>
        <dbReference type="Pfam" id="PF00749"/>
    </source>
</evidence>
<dbReference type="InterPro" id="IPR014729">
    <property type="entry name" value="Rossmann-like_a/b/a_fold"/>
</dbReference>
<evidence type="ECO:0000256" key="8">
    <source>
        <dbReference type="RuleBase" id="RU363037"/>
    </source>
</evidence>
<feature type="binding site" evidence="7">
    <location>
        <position position="101"/>
    </location>
    <ligand>
        <name>Zn(2+)</name>
        <dbReference type="ChEBI" id="CHEBI:29105"/>
    </ligand>
</feature>
<keyword evidence="5 7" id="KW-0067">ATP-binding</keyword>
<sequence>MDQQPYIGRFAPSPTGPLHLGSLATALGSWLDARVNGGRWLVRIEDIDEERCKPEHSAAILHALNAHGLQADGDVWIQSARHVQYQQALDQLLRNGLVYPCGCTRRDIDEANAHRPFGTNRVYPGTCRHGLPSGTTPRALRFRVPHEPTQWTDWRLGSQTDKLEETSGDFVLKRGDGHWAYHLVVVVDDLASNVTHIVRGEDLADTTGRQVALFKALGATAPRYAHLPVILAEDGQKLSKQTGAQALDCAKPIDNLNRVWMHFGEQPMPAQGTVTDWLEQAMQKWPVVMQRLAHKRRP</sequence>
<evidence type="ECO:0000256" key="7">
    <source>
        <dbReference type="HAMAP-Rule" id="MF_01428"/>
    </source>
</evidence>
<proteinExistence type="inferred from homology"/>
<feature type="binding site" evidence="7">
    <location>
        <position position="103"/>
    </location>
    <ligand>
        <name>Zn(2+)</name>
        <dbReference type="ChEBI" id="CHEBI:29105"/>
    </ligand>
</feature>
<dbReference type="HAMAP" id="MF_01428">
    <property type="entry name" value="Glu_Q_tRNA_synth"/>
    <property type="match status" value="1"/>
</dbReference>
<feature type="domain" description="Glutamyl/glutaminyl-tRNA synthetase class Ib catalytic" evidence="9">
    <location>
        <begin position="9"/>
        <end position="246"/>
    </location>
</feature>
<keyword evidence="11" id="KW-1185">Reference proteome</keyword>
<evidence type="ECO:0000256" key="1">
    <source>
        <dbReference type="ARBA" id="ARBA00022598"/>
    </source>
</evidence>
<accession>A0ABT1WCQ1</accession>
<dbReference type="InterPro" id="IPR022380">
    <property type="entry name" value="Glu-Q_tRNA(Asp)_Synthase"/>
</dbReference>
<dbReference type="PANTHER" id="PTHR43311">
    <property type="entry name" value="GLUTAMATE--TRNA LIGASE"/>
    <property type="match status" value="1"/>
</dbReference>
<feature type="binding site" evidence="7">
    <location>
        <position position="45"/>
    </location>
    <ligand>
        <name>L-glutamate</name>
        <dbReference type="ChEBI" id="CHEBI:29985"/>
    </ligand>
</feature>
<feature type="short sequence motif" description="'KMSKS' region" evidence="7">
    <location>
        <begin position="237"/>
        <end position="241"/>
    </location>
</feature>
<dbReference type="EMBL" id="JANIGO010000001">
    <property type="protein sequence ID" value="MCQ8895154.1"/>
    <property type="molecule type" value="Genomic_DNA"/>
</dbReference>
<dbReference type="InterPro" id="IPR000924">
    <property type="entry name" value="Glu/Gln-tRNA-synth"/>
</dbReference>
<dbReference type="SUPFAM" id="SSF52374">
    <property type="entry name" value="Nucleotidylyl transferase"/>
    <property type="match status" value="1"/>
</dbReference>
<evidence type="ECO:0000256" key="6">
    <source>
        <dbReference type="ARBA" id="ARBA00023146"/>
    </source>
</evidence>
<keyword evidence="8" id="KW-0648">Protein biosynthesis</keyword>
<evidence type="ECO:0000256" key="5">
    <source>
        <dbReference type="ARBA" id="ARBA00022840"/>
    </source>
</evidence>
<evidence type="ECO:0000256" key="3">
    <source>
        <dbReference type="ARBA" id="ARBA00022741"/>
    </source>
</evidence>
<dbReference type="PANTHER" id="PTHR43311:SF1">
    <property type="entry name" value="GLUTAMYL-Q TRNA(ASP) SYNTHETASE"/>
    <property type="match status" value="1"/>
</dbReference>
<feature type="short sequence motif" description="'HIGH' region" evidence="7">
    <location>
        <begin position="12"/>
        <end position="22"/>
    </location>
</feature>
<dbReference type="NCBIfam" id="NF004314">
    <property type="entry name" value="PRK05710.1-3"/>
    <property type="match status" value="1"/>
</dbReference>
<dbReference type="PRINTS" id="PR00987">
    <property type="entry name" value="TRNASYNTHGLU"/>
</dbReference>
<evidence type="ECO:0000256" key="2">
    <source>
        <dbReference type="ARBA" id="ARBA00022723"/>
    </source>
</evidence>
<feature type="binding site" evidence="7">
    <location>
        <position position="127"/>
    </location>
    <ligand>
        <name>Zn(2+)</name>
        <dbReference type="ChEBI" id="CHEBI:29105"/>
    </ligand>
</feature>
<comment type="cofactor">
    <cofactor evidence="7">
        <name>Zn(2+)</name>
        <dbReference type="ChEBI" id="CHEBI:29105"/>
    </cofactor>
    <text evidence="7">Binds 1 zinc ion per subunit.</text>
</comment>
<dbReference type="Gene3D" id="3.40.50.620">
    <property type="entry name" value="HUPs"/>
    <property type="match status" value="1"/>
</dbReference>
<keyword evidence="6 7" id="KW-0030">Aminoacyl-tRNA synthetase</keyword>
<comment type="function">
    <text evidence="7">Catalyzes the tRNA-independent activation of glutamate in presence of ATP and the subsequent transfer of glutamate onto a tRNA(Asp). Glutamate is transferred on the 2-amino-5-(4,5-dihydroxy-2-cyclopenten-1-yl) moiety of the queuosine in the wobble position of the QUC anticodon.</text>
</comment>
<dbReference type="InterPro" id="IPR020058">
    <property type="entry name" value="Glu/Gln-tRNA-synth_Ib_cat-dom"/>
</dbReference>
<reference evidence="10 11" key="1">
    <citation type="submission" date="2022-07" db="EMBL/GenBank/DDBJ databases">
        <authorList>
            <person name="Xamxidin M."/>
            <person name="Wu M."/>
        </authorList>
    </citation>
    <scope>NUCLEOTIDE SEQUENCE [LARGE SCALE GENOMIC DNA]</scope>
    <source>
        <strain evidence="10 11">NBRC 111650</strain>
    </source>
</reference>
<dbReference type="Proteomes" id="UP001204142">
    <property type="component" value="Unassembled WGS sequence"/>
</dbReference>
<organism evidence="10 11">
    <name type="scientific">Limnobacter humi</name>
    <dbReference type="NCBI Taxonomy" id="1778671"/>
    <lineage>
        <taxon>Bacteria</taxon>
        <taxon>Pseudomonadati</taxon>
        <taxon>Pseudomonadota</taxon>
        <taxon>Betaproteobacteria</taxon>
        <taxon>Burkholderiales</taxon>
        <taxon>Burkholderiaceae</taxon>
        <taxon>Limnobacter</taxon>
    </lineage>
</organism>
<dbReference type="EC" id="6.1.1.-" evidence="7"/>
<dbReference type="NCBIfam" id="TIGR03838">
    <property type="entry name" value="queuosine_YadB"/>
    <property type="match status" value="1"/>
</dbReference>
<keyword evidence="2 7" id="KW-0479">Metal-binding</keyword>
<keyword evidence="1 7" id="KW-0436">Ligase</keyword>
<keyword evidence="4 7" id="KW-0862">Zinc</keyword>
<comment type="caution">
    <text evidence="10">The sequence shown here is derived from an EMBL/GenBank/DDBJ whole genome shotgun (WGS) entry which is preliminary data.</text>
</comment>